<evidence type="ECO:0000256" key="3">
    <source>
        <dbReference type="ARBA" id="ARBA00022741"/>
    </source>
</evidence>
<accession>A0A914KFM8</accession>
<organism evidence="7 8">
    <name type="scientific">Meloidogyne incognita</name>
    <name type="common">Southern root-knot nematode worm</name>
    <name type="synonym">Oxyuris incognita</name>
    <dbReference type="NCBI Taxonomy" id="6306"/>
    <lineage>
        <taxon>Eukaryota</taxon>
        <taxon>Metazoa</taxon>
        <taxon>Ecdysozoa</taxon>
        <taxon>Nematoda</taxon>
        <taxon>Chromadorea</taxon>
        <taxon>Rhabditida</taxon>
        <taxon>Tylenchina</taxon>
        <taxon>Tylenchomorpha</taxon>
        <taxon>Tylenchoidea</taxon>
        <taxon>Meloidogynidae</taxon>
        <taxon>Meloidogyninae</taxon>
        <taxon>Meloidogyne</taxon>
        <taxon>Meloidogyne incognita group</taxon>
    </lineage>
</organism>
<evidence type="ECO:0000259" key="6">
    <source>
        <dbReference type="Pfam" id="PF00009"/>
    </source>
</evidence>
<sequence>MSLMEFVWTFPSELQKRAPIVAIMGHVDRGKTTLLDSLRRSNIVAQEFGGITQHIGAFSDKLPSIGNLPVTFLDTPGHSAFEANTKRSLLCTAIKNRGTLKK</sequence>
<dbReference type="InterPro" id="IPR005225">
    <property type="entry name" value="Small_GTP-bd"/>
</dbReference>
<evidence type="ECO:0000256" key="5">
    <source>
        <dbReference type="ARBA" id="ARBA00023134"/>
    </source>
</evidence>
<evidence type="ECO:0000313" key="7">
    <source>
        <dbReference type="Proteomes" id="UP000887563"/>
    </source>
</evidence>
<dbReference type="SUPFAM" id="SSF52540">
    <property type="entry name" value="P-loop containing nucleoside triphosphate hydrolases"/>
    <property type="match status" value="1"/>
</dbReference>
<reference evidence="8" key="1">
    <citation type="submission" date="2022-11" db="UniProtKB">
        <authorList>
            <consortium name="WormBaseParasite"/>
        </authorList>
    </citation>
    <scope>IDENTIFICATION</scope>
</reference>
<protein>
    <submittedName>
        <fullName evidence="8">G domain-containing protein</fullName>
    </submittedName>
</protein>
<dbReference type="GO" id="GO:0005737">
    <property type="term" value="C:cytoplasm"/>
    <property type="evidence" value="ECO:0007669"/>
    <property type="project" value="TreeGrafter"/>
</dbReference>
<keyword evidence="5" id="KW-0342">GTP-binding</keyword>
<dbReference type="PANTHER" id="PTHR43381">
    <property type="entry name" value="TRANSLATION INITIATION FACTOR IF-2-RELATED"/>
    <property type="match status" value="1"/>
</dbReference>
<dbReference type="PANTHER" id="PTHR43381:SF20">
    <property type="entry name" value="TRANSLATION INITIATION FACTOR IF-2, MITOCHONDRIAL"/>
    <property type="match status" value="1"/>
</dbReference>
<dbReference type="Pfam" id="PF00009">
    <property type="entry name" value="GTP_EFTU"/>
    <property type="match status" value="1"/>
</dbReference>
<comment type="similarity">
    <text evidence="1">Belongs to the TRAFAC class translation factor GTPase superfamily. Classic translation factor GTPase family. IF-2 subfamily.</text>
</comment>
<evidence type="ECO:0000313" key="8">
    <source>
        <dbReference type="WBParaSite" id="Minc3s00001g00023"/>
    </source>
</evidence>
<keyword evidence="4" id="KW-0648">Protein biosynthesis</keyword>
<dbReference type="AlphaFoldDB" id="A0A914KFM8"/>
<dbReference type="InterPro" id="IPR000795">
    <property type="entry name" value="T_Tr_GTP-bd_dom"/>
</dbReference>
<evidence type="ECO:0000256" key="4">
    <source>
        <dbReference type="ARBA" id="ARBA00022917"/>
    </source>
</evidence>
<feature type="domain" description="Tr-type G" evidence="6">
    <location>
        <begin position="17"/>
        <end position="89"/>
    </location>
</feature>
<evidence type="ECO:0000256" key="2">
    <source>
        <dbReference type="ARBA" id="ARBA00022540"/>
    </source>
</evidence>
<proteinExistence type="inferred from homology"/>
<dbReference type="Gene3D" id="3.40.50.300">
    <property type="entry name" value="P-loop containing nucleotide triphosphate hydrolases"/>
    <property type="match status" value="1"/>
</dbReference>
<keyword evidence="3" id="KW-0547">Nucleotide-binding</keyword>
<dbReference type="GO" id="GO:0003743">
    <property type="term" value="F:translation initiation factor activity"/>
    <property type="evidence" value="ECO:0007669"/>
    <property type="project" value="UniProtKB-KW"/>
</dbReference>
<evidence type="ECO:0000256" key="1">
    <source>
        <dbReference type="ARBA" id="ARBA00007733"/>
    </source>
</evidence>
<dbReference type="NCBIfam" id="TIGR00231">
    <property type="entry name" value="small_GTP"/>
    <property type="match status" value="1"/>
</dbReference>
<dbReference type="GO" id="GO:0003924">
    <property type="term" value="F:GTPase activity"/>
    <property type="evidence" value="ECO:0007669"/>
    <property type="project" value="InterPro"/>
</dbReference>
<keyword evidence="7" id="KW-1185">Reference proteome</keyword>
<dbReference type="GO" id="GO:0005525">
    <property type="term" value="F:GTP binding"/>
    <property type="evidence" value="ECO:0007669"/>
    <property type="project" value="UniProtKB-KW"/>
</dbReference>
<dbReference type="Proteomes" id="UP000887563">
    <property type="component" value="Unplaced"/>
</dbReference>
<dbReference type="InterPro" id="IPR015760">
    <property type="entry name" value="TIF_IF2"/>
</dbReference>
<dbReference type="InterPro" id="IPR027417">
    <property type="entry name" value="P-loop_NTPase"/>
</dbReference>
<name>A0A914KFM8_MELIC</name>
<dbReference type="WBParaSite" id="Minc3s00001g00023">
    <property type="protein sequence ID" value="Minc3s00001g00023"/>
    <property type="gene ID" value="Minc3s00001g00023"/>
</dbReference>
<keyword evidence="2" id="KW-0396">Initiation factor</keyword>